<reference evidence="1" key="1">
    <citation type="journal article" date="2015" name="Nature">
        <title>Complex archaea that bridge the gap between prokaryotes and eukaryotes.</title>
        <authorList>
            <person name="Spang A."/>
            <person name="Saw J.H."/>
            <person name="Jorgensen S.L."/>
            <person name="Zaremba-Niedzwiedzka K."/>
            <person name="Martijn J."/>
            <person name="Lind A.E."/>
            <person name="van Eijk R."/>
            <person name="Schleper C."/>
            <person name="Guy L."/>
            <person name="Ettema T.J."/>
        </authorList>
    </citation>
    <scope>NUCLEOTIDE SEQUENCE</scope>
</reference>
<feature type="non-terminal residue" evidence="1">
    <location>
        <position position="28"/>
    </location>
</feature>
<name>A0A0F9JZ90_9ZZZZ</name>
<evidence type="ECO:0000313" key="1">
    <source>
        <dbReference type="EMBL" id="KKM75124.1"/>
    </source>
</evidence>
<comment type="caution">
    <text evidence="1">The sequence shown here is derived from an EMBL/GenBank/DDBJ whole genome shotgun (WGS) entry which is preliminary data.</text>
</comment>
<dbReference type="AlphaFoldDB" id="A0A0F9JZ90"/>
<sequence>MLESRKNLNKAREDADGGGFVYSLDAAM</sequence>
<organism evidence="1">
    <name type="scientific">marine sediment metagenome</name>
    <dbReference type="NCBI Taxonomy" id="412755"/>
    <lineage>
        <taxon>unclassified sequences</taxon>
        <taxon>metagenomes</taxon>
        <taxon>ecological metagenomes</taxon>
    </lineage>
</organism>
<gene>
    <name evidence="1" type="ORF">LCGC14_1393500</name>
</gene>
<accession>A0A0F9JZ90</accession>
<protein>
    <submittedName>
        <fullName evidence="1">Uncharacterized protein</fullName>
    </submittedName>
</protein>
<dbReference type="EMBL" id="LAZR01009029">
    <property type="protein sequence ID" value="KKM75124.1"/>
    <property type="molecule type" value="Genomic_DNA"/>
</dbReference>
<proteinExistence type="predicted"/>